<dbReference type="PANTHER" id="PTHR43673">
    <property type="entry name" value="NAD(P)H NITROREDUCTASE YDGI-RELATED"/>
    <property type="match status" value="1"/>
</dbReference>
<dbReference type="GO" id="GO:0016491">
    <property type="term" value="F:oxidoreductase activity"/>
    <property type="evidence" value="ECO:0007669"/>
    <property type="project" value="UniProtKB-KW"/>
</dbReference>
<dbReference type="InterPro" id="IPR000415">
    <property type="entry name" value="Nitroreductase-like"/>
</dbReference>
<keyword evidence="5" id="KW-1185">Reference proteome</keyword>
<dbReference type="InterPro" id="IPR029478">
    <property type="entry name" value="TM1586_NiRdase"/>
</dbReference>
<feature type="domain" description="Putative nitroreductase TM1586" evidence="3">
    <location>
        <begin position="3"/>
        <end position="220"/>
    </location>
</feature>
<dbReference type="EMBL" id="QGGY01000003">
    <property type="protein sequence ID" value="PWJ77298.1"/>
    <property type="molecule type" value="Genomic_DNA"/>
</dbReference>
<dbReference type="PANTHER" id="PTHR43673:SF10">
    <property type="entry name" value="NADH DEHYDROGENASE_NAD(P)H NITROREDUCTASE XCC3605-RELATED"/>
    <property type="match status" value="1"/>
</dbReference>
<evidence type="ECO:0000313" key="5">
    <source>
        <dbReference type="Proteomes" id="UP000245412"/>
    </source>
</evidence>
<dbReference type="RefSeq" id="WP_109625408.1">
    <property type="nucleotide sequence ID" value="NZ_CABJAT010000007.1"/>
</dbReference>
<organism evidence="4 5">
    <name type="scientific">Murimonas intestini</name>
    <dbReference type="NCBI Taxonomy" id="1337051"/>
    <lineage>
        <taxon>Bacteria</taxon>
        <taxon>Bacillati</taxon>
        <taxon>Bacillota</taxon>
        <taxon>Clostridia</taxon>
        <taxon>Lachnospirales</taxon>
        <taxon>Lachnospiraceae</taxon>
        <taxon>Murimonas</taxon>
    </lineage>
</organism>
<evidence type="ECO:0000256" key="1">
    <source>
        <dbReference type="ARBA" id="ARBA00007118"/>
    </source>
</evidence>
<sequence length="254" mass="29073">MTLYEAIYVRRSIRSFRMEPVTDDILKGIMDLVAEMTPLFPQIKFRVDIVDCLSRKGKVGGVFTKTAPYYLAVFSEPKEKYDMNAGYVMQQISLYLTTKGVGTCFQGMGKMKESPADGMKFVMLMAFGLPKGALIRHEYEAKRLSLEELCVYKERPRTWVKEMLEAARLAPSSFNSQPWRFVVYENRVHVFSKNPTTTASKKGKFNEFNFGVMLGNVMVAAEEIWVDLDLIKLNNITHKSIPNNQYMLSILLKA</sequence>
<keyword evidence="2" id="KW-0560">Oxidoreductase</keyword>
<proteinExistence type="inferred from homology"/>
<reference evidence="4 5" key="1">
    <citation type="submission" date="2018-05" db="EMBL/GenBank/DDBJ databases">
        <authorList>
            <person name="Goeker M."/>
            <person name="Huntemann M."/>
            <person name="Clum A."/>
            <person name="Pillay M."/>
            <person name="Palaniappan K."/>
            <person name="Varghese N."/>
            <person name="Mikhailova N."/>
            <person name="Stamatis D."/>
            <person name="Reddy T."/>
            <person name="Daum C."/>
            <person name="Shapiro N."/>
            <person name="Ivanova N."/>
            <person name="Kyrpides N."/>
            <person name="Woyke T."/>
        </authorList>
    </citation>
    <scope>NUCLEOTIDE SEQUENCE [LARGE SCALE GENOMIC DNA]</scope>
    <source>
        <strain evidence="4 5">DSM 26524</strain>
    </source>
</reference>
<dbReference type="Gene3D" id="3.40.109.10">
    <property type="entry name" value="NADH Oxidase"/>
    <property type="match status" value="1"/>
</dbReference>
<dbReference type="Gene3D" id="3.40.109.30">
    <property type="entry name" value="putative nitroreductase (tm1586), domain 2"/>
    <property type="match status" value="1"/>
</dbReference>
<evidence type="ECO:0000256" key="2">
    <source>
        <dbReference type="ARBA" id="ARBA00023002"/>
    </source>
</evidence>
<dbReference type="SUPFAM" id="SSF55469">
    <property type="entry name" value="FMN-dependent nitroreductase-like"/>
    <property type="match status" value="2"/>
</dbReference>
<dbReference type="AlphaFoldDB" id="A0AB73T6L9"/>
<gene>
    <name evidence="4" type="ORF">C7383_103139</name>
</gene>
<evidence type="ECO:0000313" key="4">
    <source>
        <dbReference type="EMBL" id="PWJ77298.1"/>
    </source>
</evidence>
<accession>A0AB73T6L9</accession>
<dbReference type="Proteomes" id="UP000245412">
    <property type="component" value="Unassembled WGS sequence"/>
</dbReference>
<comment type="caution">
    <text evidence="4">The sequence shown here is derived from an EMBL/GenBank/DDBJ whole genome shotgun (WGS) entry which is preliminary data.</text>
</comment>
<comment type="similarity">
    <text evidence="1">Belongs to the nitroreductase family.</text>
</comment>
<name>A0AB73T6L9_9FIRM</name>
<protein>
    <submittedName>
        <fullName evidence="4">Nitroreductase</fullName>
    </submittedName>
</protein>
<evidence type="ECO:0000259" key="3">
    <source>
        <dbReference type="Pfam" id="PF14512"/>
    </source>
</evidence>
<dbReference type="Pfam" id="PF14512">
    <property type="entry name" value="TM1586_NiRdase"/>
    <property type="match status" value="1"/>
</dbReference>